<organism evidence="1">
    <name type="scientific">Myoviridae sp. ctD8022</name>
    <dbReference type="NCBI Taxonomy" id="2825056"/>
    <lineage>
        <taxon>Viruses</taxon>
        <taxon>Duplodnaviria</taxon>
        <taxon>Heunggongvirae</taxon>
        <taxon>Uroviricota</taxon>
        <taxon>Caudoviricetes</taxon>
    </lineage>
</organism>
<protein>
    <submittedName>
        <fullName evidence="1">Uncharacterized protein</fullName>
    </submittedName>
</protein>
<reference evidence="1" key="1">
    <citation type="journal article" date="2021" name="Proc. Natl. Acad. Sci. U.S.A.">
        <title>A Catalog of Tens of Thousands of Viruses from Human Metagenomes Reveals Hidden Associations with Chronic Diseases.</title>
        <authorList>
            <person name="Tisza M.J."/>
            <person name="Buck C.B."/>
        </authorList>
    </citation>
    <scope>NUCLEOTIDE SEQUENCE</scope>
    <source>
        <strain evidence="1">CtD8022</strain>
    </source>
</reference>
<dbReference type="EMBL" id="BK015334">
    <property type="protein sequence ID" value="DAE01842.1"/>
    <property type="molecule type" value="Genomic_DNA"/>
</dbReference>
<proteinExistence type="predicted"/>
<accession>A0A8S5P497</accession>
<sequence length="209" mass="22883">MTIYYSKSNQAFFDDQIHSRLPEDAVEISPEQHAALLAGQSQGQVIMPGKDGMPVLTLPAPSHLHQWNGKEWVLDKAAASQLLAEAIDKGTAAINDVVEQAYHHVTRFEAEYKLREQQARDYKAGGCKGEAPEQVAAFAKPAGKTACEATDIIIAQADNLRMVLGKLGVLRMRKLELKDLKTAAEVDKRTAEILAEIQPIADKLQVVGK</sequence>
<evidence type="ECO:0000313" key="1">
    <source>
        <dbReference type="EMBL" id="DAE01842.1"/>
    </source>
</evidence>
<name>A0A8S5P497_9CAUD</name>